<protein>
    <submittedName>
        <fullName evidence="2">Uncharacterized protein</fullName>
    </submittedName>
</protein>
<reference evidence="2 3" key="1">
    <citation type="submission" date="2014-04" db="EMBL/GenBank/DDBJ databases">
        <authorList>
            <consortium name="DOE Joint Genome Institute"/>
            <person name="Kuo A."/>
            <person name="Girlanda M."/>
            <person name="Perotto S."/>
            <person name="Kohler A."/>
            <person name="Nagy L.G."/>
            <person name="Floudas D."/>
            <person name="Copeland A."/>
            <person name="Barry K.W."/>
            <person name="Cichocki N."/>
            <person name="Veneault-Fourrey C."/>
            <person name="LaButti K."/>
            <person name="Lindquist E.A."/>
            <person name="Lipzen A."/>
            <person name="Lundell T."/>
            <person name="Morin E."/>
            <person name="Murat C."/>
            <person name="Sun H."/>
            <person name="Tunlid A."/>
            <person name="Henrissat B."/>
            <person name="Grigoriev I.V."/>
            <person name="Hibbett D.S."/>
            <person name="Martin F."/>
            <person name="Nordberg H.P."/>
            <person name="Cantor M.N."/>
            <person name="Hua S.X."/>
        </authorList>
    </citation>
    <scope>NUCLEOTIDE SEQUENCE [LARGE SCALE GENOMIC DNA]</scope>
    <source>
        <strain evidence="2 3">MUT 4182</strain>
    </source>
</reference>
<sequence>AFAQRREAIDEIVKKLDDLSCAVKQLGAHNRPPTSPPVQPAAQPSNQPPTLQIPATTRPAGGFGWRSPSTSSYNSFKEQFNARNKQRQQAGQQTPGRVASPPPLQRATTAPVVTVQPPSAISPSSATRAMAYPGPALQNTNATPRILATAAPGGYSSTSSREDYHHLSSARNRQPLLYDSPASTQGDL</sequence>
<organism evidence="2 3">
    <name type="scientific">Tulasnella calospora MUT 4182</name>
    <dbReference type="NCBI Taxonomy" id="1051891"/>
    <lineage>
        <taxon>Eukaryota</taxon>
        <taxon>Fungi</taxon>
        <taxon>Dikarya</taxon>
        <taxon>Basidiomycota</taxon>
        <taxon>Agaricomycotina</taxon>
        <taxon>Agaricomycetes</taxon>
        <taxon>Cantharellales</taxon>
        <taxon>Tulasnellaceae</taxon>
        <taxon>Tulasnella</taxon>
    </lineage>
</organism>
<keyword evidence="3" id="KW-1185">Reference proteome</keyword>
<dbReference type="HOGENOM" id="CLU_1444310_0_0_1"/>
<dbReference type="EMBL" id="KN823217">
    <property type="protein sequence ID" value="KIO19519.1"/>
    <property type="molecule type" value="Genomic_DNA"/>
</dbReference>
<evidence type="ECO:0000256" key="1">
    <source>
        <dbReference type="SAM" id="MobiDB-lite"/>
    </source>
</evidence>
<dbReference type="AlphaFoldDB" id="A0A0C3Q7J6"/>
<feature type="compositionally biased region" description="Polar residues" evidence="1">
    <location>
        <begin position="67"/>
        <end position="95"/>
    </location>
</feature>
<name>A0A0C3Q7J6_9AGAM</name>
<proteinExistence type="predicted"/>
<dbReference type="Proteomes" id="UP000054248">
    <property type="component" value="Unassembled WGS sequence"/>
</dbReference>
<evidence type="ECO:0000313" key="2">
    <source>
        <dbReference type="EMBL" id="KIO19519.1"/>
    </source>
</evidence>
<feature type="non-terminal residue" evidence="2">
    <location>
        <position position="1"/>
    </location>
</feature>
<accession>A0A0C3Q7J6</accession>
<reference evidence="3" key="2">
    <citation type="submission" date="2015-01" db="EMBL/GenBank/DDBJ databases">
        <title>Evolutionary Origins and Diversification of the Mycorrhizal Mutualists.</title>
        <authorList>
            <consortium name="DOE Joint Genome Institute"/>
            <consortium name="Mycorrhizal Genomics Consortium"/>
            <person name="Kohler A."/>
            <person name="Kuo A."/>
            <person name="Nagy L.G."/>
            <person name="Floudas D."/>
            <person name="Copeland A."/>
            <person name="Barry K.W."/>
            <person name="Cichocki N."/>
            <person name="Veneault-Fourrey C."/>
            <person name="LaButti K."/>
            <person name="Lindquist E.A."/>
            <person name="Lipzen A."/>
            <person name="Lundell T."/>
            <person name="Morin E."/>
            <person name="Murat C."/>
            <person name="Riley R."/>
            <person name="Ohm R."/>
            <person name="Sun H."/>
            <person name="Tunlid A."/>
            <person name="Henrissat B."/>
            <person name="Grigoriev I.V."/>
            <person name="Hibbett D.S."/>
            <person name="Martin F."/>
        </authorList>
    </citation>
    <scope>NUCLEOTIDE SEQUENCE [LARGE SCALE GENOMIC DNA]</scope>
    <source>
        <strain evidence="3">MUT 4182</strain>
    </source>
</reference>
<feature type="region of interest" description="Disordered" evidence="1">
    <location>
        <begin position="26"/>
        <end position="188"/>
    </location>
</feature>
<feature type="compositionally biased region" description="Polar residues" evidence="1">
    <location>
        <begin position="116"/>
        <end position="127"/>
    </location>
</feature>
<gene>
    <name evidence="2" type="ORF">M407DRAFT_30844</name>
</gene>
<dbReference type="OrthoDB" id="3270613at2759"/>
<evidence type="ECO:0000313" key="3">
    <source>
        <dbReference type="Proteomes" id="UP000054248"/>
    </source>
</evidence>
<feature type="compositionally biased region" description="Polar residues" evidence="1">
    <location>
        <begin position="42"/>
        <end position="55"/>
    </location>
</feature>